<reference evidence="2 3" key="1">
    <citation type="submission" date="2018-11" db="EMBL/GenBank/DDBJ databases">
        <authorList>
            <consortium name="Pathogen Informatics"/>
        </authorList>
    </citation>
    <scope>NUCLEOTIDE SEQUENCE [LARGE SCALE GENOMIC DNA]</scope>
</reference>
<name>A0A3P7J8P3_STRVU</name>
<accession>A0A3P7J8P3</accession>
<dbReference type="InterPro" id="IPR052728">
    <property type="entry name" value="O2_lipid_transport_reg"/>
</dbReference>
<dbReference type="EMBL" id="UYYB01098209">
    <property type="protein sequence ID" value="VDM77003.1"/>
    <property type="molecule type" value="Genomic_DNA"/>
</dbReference>
<sequence length="111" mass="12797">MPYIRCQVFVIGMVIGWFLQKKKDLQINKASTSVIQNFIHKLCYLKLINIIMWMTAFACLGIALFGLKDWVSGHLWNMFPRAMYSAFGRPLWALGLSWIVVACFYGYGGKH</sequence>
<feature type="transmembrane region" description="Helical" evidence="1">
    <location>
        <begin position="47"/>
        <end position="67"/>
    </location>
</feature>
<protein>
    <submittedName>
        <fullName evidence="2">Uncharacterized protein</fullName>
    </submittedName>
</protein>
<dbReference type="PANTHER" id="PTHR11161">
    <property type="entry name" value="O-ACYLTRANSFERASE"/>
    <property type="match status" value="1"/>
</dbReference>
<dbReference type="Proteomes" id="UP000270094">
    <property type="component" value="Unassembled WGS sequence"/>
</dbReference>
<evidence type="ECO:0000313" key="3">
    <source>
        <dbReference type="Proteomes" id="UP000270094"/>
    </source>
</evidence>
<dbReference type="AlphaFoldDB" id="A0A3P7J8P3"/>
<gene>
    <name evidence="2" type="ORF">SVUK_LOCUS12001</name>
</gene>
<organism evidence="2 3">
    <name type="scientific">Strongylus vulgaris</name>
    <name type="common">Blood worm</name>
    <dbReference type="NCBI Taxonomy" id="40348"/>
    <lineage>
        <taxon>Eukaryota</taxon>
        <taxon>Metazoa</taxon>
        <taxon>Ecdysozoa</taxon>
        <taxon>Nematoda</taxon>
        <taxon>Chromadorea</taxon>
        <taxon>Rhabditida</taxon>
        <taxon>Rhabditina</taxon>
        <taxon>Rhabditomorpha</taxon>
        <taxon>Strongyloidea</taxon>
        <taxon>Strongylidae</taxon>
        <taxon>Strongylus</taxon>
    </lineage>
</organism>
<evidence type="ECO:0000313" key="2">
    <source>
        <dbReference type="EMBL" id="VDM77003.1"/>
    </source>
</evidence>
<keyword evidence="3" id="KW-1185">Reference proteome</keyword>
<keyword evidence="1" id="KW-0812">Transmembrane</keyword>
<dbReference type="PANTHER" id="PTHR11161:SF55">
    <property type="entry name" value="NOSE RESISTANT-TO-FLUOXETINE PROTEIN N-TERMINAL DOMAIN-CONTAINING PROTEIN"/>
    <property type="match status" value="1"/>
</dbReference>
<proteinExistence type="predicted"/>
<keyword evidence="1" id="KW-0472">Membrane</keyword>
<evidence type="ECO:0000256" key="1">
    <source>
        <dbReference type="SAM" id="Phobius"/>
    </source>
</evidence>
<feature type="transmembrane region" description="Helical" evidence="1">
    <location>
        <begin position="87"/>
        <end position="107"/>
    </location>
</feature>
<keyword evidence="1" id="KW-1133">Transmembrane helix</keyword>
<dbReference type="OrthoDB" id="207378at2759"/>